<dbReference type="GO" id="GO:0006824">
    <property type="term" value="P:cobalt ion transport"/>
    <property type="evidence" value="ECO:0007669"/>
    <property type="project" value="TreeGrafter"/>
</dbReference>
<reference evidence="6 7" key="1">
    <citation type="journal article" date="2016" name="Genome Announc.">
        <title>Draft Genome Sequences of Five Rapidly Growing Mycobacterium Species, M. thermoresistibile, M. fortuitum subsp. acetamidolyticum, M. canariasense, M. brisbanense, and M. novocastrense.</title>
        <authorList>
            <person name="Katahira K."/>
            <person name="Ogura Y."/>
            <person name="Gotoh Y."/>
            <person name="Hayashi T."/>
        </authorList>
    </citation>
    <scope>NUCLEOTIDE SEQUENCE [LARGE SCALE GENOMIC DNA]</scope>
    <source>
        <strain evidence="6 7">JCM6362</strain>
    </source>
</reference>
<dbReference type="PANTHER" id="PTHR43723:SF1">
    <property type="entry name" value="COBALT TRANSPORT PROTEIN CBIQ"/>
    <property type="match status" value="1"/>
</dbReference>
<feature type="transmembrane region" description="Helical" evidence="5">
    <location>
        <begin position="103"/>
        <end position="123"/>
    </location>
</feature>
<dbReference type="RefSeq" id="WP_003925074.1">
    <property type="nucleotide sequence ID" value="NZ_BCTB01000042.1"/>
</dbReference>
<dbReference type="PANTHER" id="PTHR43723">
    <property type="entry name" value="COBALT TRANSPORT PROTEIN CBIQ"/>
    <property type="match status" value="1"/>
</dbReference>
<dbReference type="STRING" id="1797.RMCT_3324"/>
<name>A0A100XGV0_MYCTH</name>
<dbReference type="Pfam" id="PF02361">
    <property type="entry name" value="CbiQ"/>
    <property type="match status" value="1"/>
</dbReference>
<evidence type="ECO:0000313" key="7">
    <source>
        <dbReference type="Proteomes" id="UP000069654"/>
    </source>
</evidence>
<feature type="transmembrane region" description="Helical" evidence="5">
    <location>
        <begin position="39"/>
        <end position="56"/>
    </location>
</feature>
<comment type="subcellular location">
    <subcellularLocation>
        <location evidence="1">Membrane</location>
        <topology evidence="1">Multi-pass membrane protein</topology>
    </subcellularLocation>
</comment>
<sequence length="251" mass="26419">MNPLDLSAAHNRWSGVPAAEKLCFYGGLLLCAMLLPPRTGAPLVLLVVAVSTLVFARVQVRLFLLAMLGPLVFIMLGALPIAVSLRGGPHWEPGGVDLALDTALRALAASAATISLAMTTLMADLLDLARRAGTPPALCHVADLTYRLVGILLRSALRAREAVGLRLGLRRPRDAITVIGTQFALIFIRGTDRARAMSEAMSLRADPGATAVLTSARPVRASRLVGTAALLAAIAAVATLTWLGWKGWHGV</sequence>
<evidence type="ECO:0000256" key="3">
    <source>
        <dbReference type="ARBA" id="ARBA00022989"/>
    </source>
</evidence>
<dbReference type="OrthoDB" id="4407546at2"/>
<dbReference type="CDD" id="cd16914">
    <property type="entry name" value="EcfT"/>
    <property type="match status" value="1"/>
</dbReference>
<evidence type="ECO:0000256" key="4">
    <source>
        <dbReference type="ARBA" id="ARBA00023136"/>
    </source>
</evidence>
<reference evidence="7" key="2">
    <citation type="submission" date="2016-02" db="EMBL/GenBank/DDBJ databases">
        <title>Draft genome sequence of five rapidly growing Mycobacterium species.</title>
        <authorList>
            <person name="Katahira K."/>
            <person name="Gotou Y."/>
            <person name="Iida K."/>
            <person name="Ogura Y."/>
            <person name="Hayashi T."/>
        </authorList>
    </citation>
    <scope>NUCLEOTIDE SEQUENCE [LARGE SCALE GENOMIC DNA]</scope>
    <source>
        <strain evidence="7">JCM6362</strain>
    </source>
</reference>
<dbReference type="InterPro" id="IPR052770">
    <property type="entry name" value="Cobalt_transport_CbiQ"/>
</dbReference>
<feature type="transmembrane region" description="Helical" evidence="5">
    <location>
        <begin position="224"/>
        <end position="245"/>
    </location>
</feature>
<dbReference type="GO" id="GO:0043190">
    <property type="term" value="C:ATP-binding cassette (ABC) transporter complex"/>
    <property type="evidence" value="ECO:0007669"/>
    <property type="project" value="TreeGrafter"/>
</dbReference>
<accession>A0A100XGV0</accession>
<comment type="caution">
    <text evidence="6">The sequence shown here is derived from an EMBL/GenBank/DDBJ whole genome shotgun (WGS) entry which is preliminary data.</text>
</comment>
<evidence type="ECO:0000313" key="6">
    <source>
        <dbReference type="EMBL" id="GAT16355.1"/>
    </source>
</evidence>
<evidence type="ECO:0000256" key="5">
    <source>
        <dbReference type="SAM" id="Phobius"/>
    </source>
</evidence>
<dbReference type="EMBL" id="BCTB01000042">
    <property type="protein sequence ID" value="GAT16355.1"/>
    <property type="molecule type" value="Genomic_DNA"/>
</dbReference>
<feature type="transmembrane region" description="Helical" evidence="5">
    <location>
        <begin position="63"/>
        <end position="83"/>
    </location>
</feature>
<organism evidence="6 7">
    <name type="scientific">Mycolicibacterium thermoresistibile</name>
    <name type="common">Mycobacterium thermoresistibile</name>
    <dbReference type="NCBI Taxonomy" id="1797"/>
    <lineage>
        <taxon>Bacteria</taxon>
        <taxon>Bacillati</taxon>
        <taxon>Actinomycetota</taxon>
        <taxon>Actinomycetes</taxon>
        <taxon>Mycobacteriales</taxon>
        <taxon>Mycobacteriaceae</taxon>
        <taxon>Mycolicibacterium</taxon>
    </lineage>
</organism>
<protein>
    <submittedName>
        <fullName evidence="6">Cobalt ABC transporter, inner membrane subunit C biQ</fullName>
    </submittedName>
</protein>
<dbReference type="AlphaFoldDB" id="A0A100XGV0"/>
<gene>
    <name evidence="6" type="ORF">RMCT_3324</name>
</gene>
<evidence type="ECO:0000256" key="1">
    <source>
        <dbReference type="ARBA" id="ARBA00004141"/>
    </source>
</evidence>
<proteinExistence type="predicted"/>
<evidence type="ECO:0000256" key="2">
    <source>
        <dbReference type="ARBA" id="ARBA00022692"/>
    </source>
</evidence>
<dbReference type="Proteomes" id="UP000069654">
    <property type="component" value="Unassembled WGS sequence"/>
</dbReference>
<keyword evidence="4 5" id="KW-0472">Membrane</keyword>
<keyword evidence="2 5" id="KW-0812">Transmembrane</keyword>
<dbReference type="InterPro" id="IPR003339">
    <property type="entry name" value="ABC/ECF_trnsptr_transmembrane"/>
</dbReference>
<keyword evidence="3 5" id="KW-1133">Transmembrane helix</keyword>